<evidence type="ECO:0000313" key="1">
    <source>
        <dbReference type="EMBL" id="TCL60531.1"/>
    </source>
</evidence>
<dbReference type="STRING" id="1469948.GCA_000732725_00264"/>
<organism evidence="1 2">
    <name type="scientific">Kineothrix alysoides</name>
    <dbReference type="NCBI Taxonomy" id="1469948"/>
    <lineage>
        <taxon>Bacteria</taxon>
        <taxon>Bacillati</taxon>
        <taxon>Bacillota</taxon>
        <taxon>Clostridia</taxon>
        <taxon>Lachnospirales</taxon>
        <taxon>Lachnospiraceae</taxon>
        <taxon>Kineothrix</taxon>
    </lineage>
</organism>
<proteinExistence type="predicted"/>
<sequence length="179" mass="20739">MISVESLLALLNIMEATESVVTKNQIVQLLKPQEFTQLDRLVELIFPPKDYATVEERITNKVSIVEIPPLPDMNLKVGAFIKTAMRQLSDSGYVFSKQQLEKLTSKEWSKQTFNTNWPFVQIYSPNEHNGITDANGRVRYWTGLFSFGDVKLYVTKELYLKDHNKEKFVEWYKTLEAAL</sequence>
<dbReference type="EMBL" id="SLUO01000002">
    <property type="protein sequence ID" value="TCL60531.1"/>
    <property type="molecule type" value="Genomic_DNA"/>
</dbReference>
<protein>
    <submittedName>
        <fullName evidence="1">Uncharacterized protein</fullName>
    </submittedName>
</protein>
<comment type="caution">
    <text evidence="1">The sequence shown here is derived from an EMBL/GenBank/DDBJ whole genome shotgun (WGS) entry which is preliminary data.</text>
</comment>
<dbReference type="AlphaFoldDB" id="A0A4R1R4U8"/>
<dbReference type="RefSeq" id="WP_051869227.1">
    <property type="nucleotide sequence ID" value="NZ_JPNB01000001.1"/>
</dbReference>
<keyword evidence="2" id="KW-1185">Reference proteome</keyword>
<accession>A0A4R1R4U8</accession>
<reference evidence="1 2" key="1">
    <citation type="submission" date="2019-03" db="EMBL/GenBank/DDBJ databases">
        <title>Genomic Encyclopedia of Type Strains, Phase IV (KMG-IV): sequencing the most valuable type-strain genomes for metagenomic binning, comparative biology and taxonomic classification.</title>
        <authorList>
            <person name="Goeker M."/>
        </authorList>
    </citation>
    <scope>NUCLEOTIDE SEQUENCE [LARGE SCALE GENOMIC DNA]</scope>
    <source>
        <strain evidence="1 2">DSM 100556</strain>
    </source>
</reference>
<evidence type="ECO:0000313" key="2">
    <source>
        <dbReference type="Proteomes" id="UP000295718"/>
    </source>
</evidence>
<dbReference type="Proteomes" id="UP000295718">
    <property type="component" value="Unassembled WGS sequence"/>
</dbReference>
<name>A0A4R1R4U8_9FIRM</name>
<gene>
    <name evidence="1" type="ORF">EDD76_102229</name>
</gene>